<evidence type="ECO:0000313" key="3">
    <source>
        <dbReference type="EMBL" id="SPT99959.1"/>
    </source>
</evidence>
<dbReference type="InterPro" id="IPR011761">
    <property type="entry name" value="ATP-grasp"/>
</dbReference>
<dbReference type="Gene3D" id="3.30.1490.20">
    <property type="entry name" value="ATP-grasp fold, A domain"/>
    <property type="match status" value="1"/>
</dbReference>
<dbReference type="PROSITE" id="PS50975">
    <property type="entry name" value="ATP_GRASP"/>
    <property type="match status" value="1"/>
</dbReference>
<proteinExistence type="predicted"/>
<evidence type="ECO:0000259" key="2">
    <source>
        <dbReference type="PROSITE" id="PS50975"/>
    </source>
</evidence>
<dbReference type="InterPro" id="IPR013815">
    <property type="entry name" value="ATP_grasp_subdomain_1"/>
</dbReference>
<reference evidence="3 4" key="1">
    <citation type="submission" date="2018-06" db="EMBL/GenBank/DDBJ databases">
        <authorList>
            <consortium name="Pathogen Informatics"/>
            <person name="Doyle S."/>
        </authorList>
    </citation>
    <scope>NUCLEOTIDE SEQUENCE [LARGE SCALE GENOMIC DNA]</scope>
    <source>
        <strain evidence="3 4">NCTC7582</strain>
    </source>
</reference>
<keyword evidence="1" id="KW-0547">Nucleotide-binding</keyword>
<dbReference type="Gene3D" id="3.30.470.20">
    <property type="entry name" value="ATP-grasp fold, B domain"/>
    <property type="match status" value="1"/>
</dbReference>
<dbReference type="RefSeq" id="WP_112117522.1">
    <property type="nucleotide sequence ID" value="NZ_UAQE01000001.1"/>
</dbReference>
<feature type="domain" description="ATP-grasp" evidence="2">
    <location>
        <begin position="140"/>
        <end position="338"/>
    </location>
</feature>
<dbReference type="Proteomes" id="UP000251431">
    <property type="component" value="Unassembled WGS sequence"/>
</dbReference>
<dbReference type="GO" id="GO:0005524">
    <property type="term" value="F:ATP binding"/>
    <property type="evidence" value="ECO:0007669"/>
    <property type="project" value="UniProtKB-UniRule"/>
</dbReference>
<protein>
    <submittedName>
        <fullName evidence="3">Carbamoyl-phosphate synthase pyrimidine-specific large chain</fullName>
    </submittedName>
</protein>
<keyword evidence="1" id="KW-0067">ATP-binding</keyword>
<gene>
    <name evidence="3" type="ORF">NCTC7582_02838</name>
</gene>
<sequence>MTSIKEQPFLPIIIQSGQHAYGVARSFYAAYRMKSLVIEPAKKGRTMRSLLLKGSQGIATQNSGILDFQYVEHLDDPTRFVQALVGLAMQCQQKKLILLVCDCYYAELIIENKEQLEKYFILPYIDQALLNRVQTKEKFYRLCDKYQLKYPKTIIITKEHHPNREIPIQYPIIIKPSNTVAYTNCSFPEKKKIYLVHDADEMQHIIRCIYRSSYQDTLIVQEFIPGDDSYIRVLDVYVGRDRKVKLMCVSNKLLEDPSPQNKGISLAVMTDYDEQLMESIRHFLEDIGYTGFANFDMKYDARDGKYKLFEMNLRAGASSYYVTASGYNLMQYVVDDYLYQVNHERTYVQTKHVWSLLPSKTLFKYMKNEKLKIEAKQLMKEGQYTDALLYKEDMNIKRWIKLKLYHSYLQVKYSKYFNKSNS</sequence>
<dbReference type="STRING" id="1421.A2J09_01865"/>
<organism evidence="3 4">
    <name type="scientific">Lysinibacillus capsici</name>
    <dbReference type="NCBI Taxonomy" id="2115968"/>
    <lineage>
        <taxon>Bacteria</taxon>
        <taxon>Bacillati</taxon>
        <taxon>Bacillota</taxon>
        <taxon>Bacilli</taxon>
        <taxon>Bacillales</taxon>
        <taxon>Bacillaceae</taxon>
        <taxon>Lysinibacillus</taxon>
    </lineage>
</organism>
<accession>A0A2X0XLY4</accession>
<name>A0A2X0XLY4_9BACI</name>
<dbReference type="GO" id="GO:0046872">
    <property type="term" value="F:metal ion binding"/>
    <property type="evidence" value="ECO:0007669"/>
    <property type="project" value="InterPro"/>
</dbReference>
<evidence type="ECO:0000256" key="1">
    <source>
        <dbReference type="PROSITE-ProRule" id="PRU00409"/>
    </source>
</evidence>
<dbReference type="EMBL" id="UAQE01000001">
    <property type="protein sequence ID" value="SPT99959.1"/>
    <property type="molecule type" value="Genomic_DNA"/>
</dbReference>
<evidence type="ECO:0000313" key="4">
    <source>
        <dbReference type="Proteomes" id="UP000251431"/>
    </source>
</evidence>
<dbReference type="AlphaFoldDB" id="A0A2X0XLY4"/>
<dbReference type="SUPFAM" id="SSF56059">
    <property type="entry name" value="Glutathione synthetase ATP-binding domain-like"/>
    <property type="match status" value="1"/>
</dbReference>